<gene>
    <name evidence="1" type="ORF">KIW84_031109</name>
</gene>
<dbReference type="EMBL" id="JAMSHJ010000003">
    <property type="protein sequence ID" value="KAI5425176.1"/>
    <property type="molecule type" value="Genomic_DNA"/>
</dbReference>
<dbReference type="AlphaFoldDB" id="A0A9D4XUX9"/>
<organism evidence="1 2">
    <name type="scientific">Pisum sativum</name>
    <name type="common">Garden pea</name>
    <name type="synonym">Lathyrus oleraceus</name>
    <dbReference type="NCBI Taxonomy" id="3888"/>
    <lineage>
        <taxon>Eukaryota</taxon>
        <taxon>Viridiplantae</taxon>
        <taxon>Streptophyta</taxon>
        <taxon>Embryophyta</taxon>
        <taxon>Tracheophyta</taxon>
        <taxon>Spermatophyta</taxon>
        <taxon>Magnoliopsida</taxon>
        <taxon>eudicotyledons</taxon>
        <taxon>Gunneridae</taxon>
        <taxon>Pentapetalae</taxon>
        <taxon>rosids</taxon>
        <taxon>fabids</taxon>
        <taxon>Fabales</taxon>
        <taxon>Fabaceae</taxon>
        <taxon>Papilionoideae</taxon>
        <taxon>50 kb inversion clade</taxon>
        <taxon>NPAAA clade</taxon>
        <taxon>Hologalegina</taxon>
        <taxon>IRL clade</taxon>
        <taxon>Fabeae</taxon>
        <taxon>Lathyrus</taxon>
    </lineage>
</organism>
<dbReference type="Proteomes" id="UP001058974">
    <property type="component" value="Chromosome 3"/>
</dbReference>
<accession>A0A9D4XUX9</accession>
<proteinExistence type="predicted"/>
<dbReference type="Gramene" id="Psat03G0110900-T1">
    <property type="protein sequence ID" value="KAI5425176.1"/>
    <property type="gene ID" value="KIW84_031109"/>
</dbReference>
<name>A0A9D4XUX9_PEA</name>
<reference evidence="1 2" key="1">
    <citation type="journal article" date="2022" name="Nat. Genet.">
        <title>Improved pea reference genome and pan-genome highlight genomic features and evolutionary characteristics.</title>
        <authorList>
            <person name="Yang T."/>
            <person name="Liu R."/>
            <person name="Luo Y."/>
            <person name="Hu S."/>
            <person name="Wang D."/>
            <person name="Wang C."/>
            <person name="Pandey M.K."/>
            <person name="Ge S."/>
            <person name="Xu Q."/>
            <person name="Li N."/>
            <person name="Li G."/>
            <person name="Huang Y."/>
            <person name="Saxena R.K."/>
            <person name="Ji Y."/>
            <person name="Li M."/>
            <person name="Yan X."/>
            <person name="He Y."/>
            <person name="Liu Y."/>
            <person name="Wang X."/>
            <person name="Xiang C."/>
            <person name="Varshney R.K."/>
            <person name="Ding H."/>
            <person name="Gao S."/>
            <person name="Zong X."/>
        </authorList>
    </citation>
    <scope>NUCLEOTIDE SEQUENCE [LARGE SCALE GENOMIC DNA]</scope>
    <source>
        <strain evidence="1 2">cv. Zhongwan 6</strain>
    </source>
</reference>
<evidence type="ECO:0000313" key="1">
    <source>
        <dbReference type="EMBL" id="KAI5425176.1"/>
    </source>
</evidence>
<protein>
    <submittedName>
        <fullName evidence="1">Uncharacterized protein</fullName>
    </submittedName>
</protein>
<sequence length="103" mass="11902">MASIRLTYSLKLSLLHSFSFFCRCSRNMYLRVRLSKSVPRARNSWLQVLRKLFALTISPSLSPSASPTVKLLRICSYKFSVRKPPGEVKLKVFKEIAKEHQID</sequence>
<comment type="caution">
    <text evidence="1">The sequence shown here is derived from an EMBL/GenBank/DDBJ whole genome shotgun (WGS) entry which is preliminary data.</text>
</comment>
<keyword evidence="2" id="KW-1185">Reference proteome</keyword>
<dbReference type="Gramene" id="Psat0s2143g0120.1">
    <property type="protein sequence ID" value="Psat0s2143g0120.1.cds1"/>
    <property type="gene ID" value="Psat0s2143g0120"/>
</dbReference>
<evidence type="ECO:0000313" key="2">
    <source>
        <dbReference type="Proteomes" id="UP001058974"/>
    </source>
</evidence>